<dbReference type="CDD" id="cd05299">
    <property type="entry name" value="CtBP_dh"/>
    <property type="match status" value="1"/>
</dbReference>
<evidence type="ECO:0000259" key="6">
    <source>
        <dbReference type="Pfam" id="PF02826"/>
    </source>
</evidence>
<dbReference type="Proteomes" id="UP000028868">
    <property type="component" value="Unassembled WGS sequence"/>
</dbReference>
<keyword evidence="2 4" id="KW-0560">Oxidoreductase</keyword>
<dbReference type="PANTHER" id="PTHR42789">
    <property type="entry name" value="D-ISOMER SPECIFIC 2-HYDROXYACID DEHYDROGENASE FAMILY PROTEIN (AFU_ORTHOLOGUE AFUA_6G10090)"/>
    <property type="match status" value="1"/>
</dbReference>
<evidence type="ECO:0000256" key="3">
    <source>
        <dbReference type="ARBA" id="ARBA00023027"/>
    </source>
</evidence>
<sequence length="324" mass="35363">MSKFKVLIADYTYSTLEPEKKVLETADAEVITAQCRTEEDVIEAAHGVDGIICQYAPISKKVIDQLATCKIVARYGVGFDTIDVPAATEKGIMVTNVTDYSLDEVSNHAFALLMACARKVVQLNESVQNGRWDSKVAKPIYRLHGQTLGLIGFGNIPQRLALKAKAFGLEILAYDPFVSNDLAKELGVKLVDLQQLCALSDYISVHPPLNKHTKGMVSDEQFRAMKESAYIINTSRGAVIDEPALIRALEANEIAGAGLDVLETEPMAKDNPLLSMPNVIITPHSAYYSVESELELKQKTAQNVADALSGKEPAYLVNKDVVHA</sequence>
<comment type="similarity">
    <text evidence="1 4">Belongs to the D-isomer specific 2-hydroxyacid dehydrogenase family.</text>
</comment>
<dbReference type="RefSeq" id="WP_035510439.1">
    <property type="nucleotide sequence ID" value="NZ_CCDH010000002.1"/>
</dbReference>
<dbReference type="GO" id="GO:0003714">
    <property type="term" value="F:transcription corepressor activity"/>
    <property type="evidence" value="ECO:0007669"/>
    <property type="project" value="InterPro"/>
</dbReference>
<dbReference type="AlphaFoldDB" id="A0A024P9K7"/>
<dbReference type="InterPro" id="IPR043322">
    <property type="entry name" value="CtBP"/>
</dbReference>
<accession>A0A024P9K7</accession>
<reference evidence="8" key="1">
    <citation type="submission" date="2014-03" db="EMBL/GenBank/DDBJ databases">
        <authorList>
            <person name="Urmite Genomes U."/>
        </authorList>
    </citation>
    <scope>NUCLEOTIDE SEQUENCE [LARGE SCALE GENOMIC DNA]</scope>
    <source>
        <strain evidence="8">HD-03</strain>
    </source>
</reference>
<dbReference type="SUPFAM" id="SSF51735">
    <property type="entry name" value="NAD(P)-binding Rossmann-fold domains"/>
    <property type="match status" value="1"/>
</dbReference>
<dbReference type="PROSITE" id="PS00671">
    <property type="entry name" value="D_2_HYDROXYACID_DH_3"/>
    <property type="match status" value="1"/>
</dbReference>
<dbReference type="Pfam" id="PF02826">
    <property type="entry name" value="2-Hacid_dh_C"/>
    <property type="match status" value="1"/>
</dbReference>
<dbReference type="EMBL" id="CCDI010000004">
    <property type="protein sequence ID" value="CDQ25107.1"/>
    <property type="molecule type" value="Genomic_DNA"/>
</dbReference>
<proteinExistence type="inferred from homology"/>
<evidence type="ECO:0000313" key="8">
    <source>
        <dbReference type="Proteomes" id="UP000028868"/>
    </source>
</evidence>
<evidence type="ECO:0000256" key="4">
    <source>
        <dbReference type="RuleBase" id="RU003719"/>
    </source>
</evidence>
<name>A0A024P9K7_9BACI</name>
<protein>
    <submittedName>
        <fullName evidence="7">Glycerate dehydrogenase</fullName>
    </submittedName>
</protein>
<organism evidence="7 8">
    <name type="scientific">Halobacillus karajensis</name>
    <dbReference type="NCBI Taxonomy" id="195088"/>
    <lineage>
        <taxon>Bacteria</taxon>
        <taxon>Bacillati</taxon>
        <taxon>Bacillota</taxon>
        <taxon>Bacilli</taxon>
        <taxon>Bacillales</taxon>
        <taxon>Bacillaceae</taxon>
        <taxon>Halobacillus</taxon>
    </lineage>
</organism>
<feature type="domain" description="D-isomer specific 2-hydroxyacid dehydrogenase catalytic" evidence="5">
    <location>
        <begin position="17"/>
        <end position="318"/>
    </location>
</feature>
<dbReference type="Pfam" id="PF00389">
    <property type="entry name" value="2-Hacid_dh"/>
    <property type="match status" value="1"/>
</dbReference>
<dbReference type="SUPFAM" id="SSF52283">
    <property type="entry name" value="Formate/glycerate dehydrogenase catalytic domain-like"/>
    <property type="match status" value="1"/>
</dbReference>
<keyword evidence="8" id="KW-1185">Reference proteome</keyword>
<reference evidence="7 8" key="2">
    <citation type="submission" date="2014-05" db="EMBL/GenBank/DDBJ databases">
        <title>Draft genome sequence of Halobacillus karajensis HK-03.</title>
        <authorList>
            <person name="Khelaifia S."/>
            <person name="Croce O."/>
            <person name="Lagier J.C."/>
            <person name="Raoult D."/>
        </authorList>
    </citation>
    <scope>NUCLEOTIDE SEQUENCE [LARGE SCALE GENOMIC DNA]</scope>
    <source>
        <strain evidence="7 8">HD-03</strain>
    </source>
</reference>
<dbReference type="Gene3D" id="3.40.50.720">
    <property type="entry name" value="NAD(P)-binding Rossmann-like Domain"/>
    <property type="match status" value="2"/>
</dbReference>
<gene>
    <name evidence="7" type="primary">hprA</name>
    <name evidence="7" type="ORF">BN983_03412</name>
</gene>
<dbReference type="InterPro" id="IPR050857">
    <property type="entry name" value="D-2-hydroxyacid_DH"/>
</dbReference>
<dbReference type="GO" id="GO:0016616">
    <property type="term" value="F:oxidoreductase activity, acting on the CH-OH group of donors, NAD or NADP as acceptor"/>
    <property type="evidence" value="ECO:0007669"/>
    <property type="project" value="InterPro"/>
</dbReference>
<dbReference type="InterPro" id="IPR006140">
    <property type="entry name" value="D-isomer_DH_NAD-bd"/>
</dbReference>
<feature type="domain" description="D-isomer specific 2-hydroxyacid dehydrogenase NAD-binding" evidence="6">
    <location>
        <begin position="110"/>
        <end position="286"/>
    </location>
</feature>
<evidence type="ECO:0000259" key="5">
    <source>
        <dbReference type="Pfam" id="PF00389"/>
    </source>
</evidence>
<comment type="caution">
    <text evidence="7">The sequence shown here is derived from an EMBL/GenBank/DDBJ whole genome shotgun (WGS) entry which is preliminary data.</text>
</comment>
<evidence type="ECO:0000313" key="7">
    <source>
        <dbReference type="EMBL" id="CDQ25107.1"/>
    </source>
</evidence>
<dbReference type="InterPro" id="IPR036291">
    <property type="entry name" value="NAD(P)-bd_dom_sf"/>
</dbReference>
<evidence type="ECO:0000256" key="2">
    <source>
        <dbReference type="ARBA" id="ARBA00023002"/>
    </source>
</evidence>
<evidence type="ECO:0000256" key="1">
    <source>
        <dbReference type="ARBA" id="ARBA00005854"/>
    </source>
</evidence>
<dbReference type="PANTHER" id="PTHR42789:SF1">
    <property type="entry name" value="D-ISOMER SPECIFIC 2-HYDROXYACID DEHYDROGENASE FAMILY PROTEIN (AFU_ORTHOLOGUE AFUA_6G10090)"/>
    <property type="match status" value="1"/>
</dbReference>
<dbReference type="FunFam" id="3.40.50.720:FF:000203">
    <property type="entry name" value="D-3-phosphoglycerate dehydrogenase (SerA)"/>
    <property type="match status" value="1"/>
</dbReference>
<dbReference type="GO" id="GO:0051287">
    <property type="term" value="F:NAD binding"/>
    <property type="evidence" value="ECO:0007669"/>
    <property type="project" value="InterPro"/>
</dbReference>
<dbReference type="InterPro" id="IPR006139">
    <property type="entry name" value="D-isomer_2_OHA_DH_cat_dom"/>
</dbReference>
<dbReference type="InterPro" id="IPR029753">
    <property type="entry name" value="D-isomer_DH_CS"/>
</dbReference>
<keyword evidence="3" id="KW-0520">NAD</keyword>